<organism evidence="1">
    <name type="scientific">bioreactor metagenome</name>
    <dbReference type="NCBI Taxonomy" id="1076179"/>
    <lineage>
        <taxon>unclassified sequences</taxon>
        <taxon>metagenomes</taxon>
        <taxon>ecological metagenomes</taxon>
    </lineage>
</organism>
<gene>
    <name evidence="1" type="ORF">SDC9_46463</name>
</gene>
<sequence length="95" mass="11197">MIFHNIKPERVAPYGYKWTDQGLVPDLYQSKVVTLIFSLAGAGVTSDEIYYLLRKYKVSKLTEERELDFEQLRREMLELIQAWRIESGARPIEMN</sequence>
<evidence type="ECO:0000313" key="1">
    <source>
        <dbReference type="EMBL" id="MPM00240.1"/>
    </source>
</evidence>
<dbReference type="EMBL" id="VSSQ01000717">
    <property type="protein sequence ID" value="MPM00240.1"/>
    <property type="molecule type" value="Genomic_DNA"/>
</dbReference>
<accession>A0A644W8Y5</accession>
<name>A0A644W8Y5_9ZZZZ</name>
<dbReference type="Gene3D" id="3.90.1750.20">
    <property type="entry name" value="Putative Large Serine Recombinase, Chain B, Domain 2"/>
    <property type="match status" value="1"/>
</dbReference>
<comment type="caution">
    <text evidence="1">The sequence shown here is derived from an EMBL/GenBank/DDBJ whole genome shotgun (WGS) entry which is preliminary data.</text>
</comment>
<dbReference type="AlphaFoldDB" id="A0A644W8Y5"/>
<protein>
    <submittedName>
        <fullName evidence="1">Uncharacterized protein</fullName>
    </submittedName>
</protein>
<proteinExistence type="predicted"/>
<reference evidence="1" key="1">
    <citation type="submission" date="2019-08" db="EMBL/GenBank/DDBJ databases">
        <authorList>
            <person name="Kucharzyk K."/>
            <person name="Murdoch R.W."/>
            <person name="Higgins S."/>
            <person name="Loffler F."/>
        </authorList>
    </citation>
    <scope>NUCLEOTIDE SEQUENCE</scope>
</reference>
<dbReference type="InterPro" id="IPR038109">
    <property type="entry name" value="DNA_bind_recomb_sf"/>
</dbReference>